<dbReference type="AlphaFoldDB" id="A0A0F9AVQ8"/>
<organism evidence="1">
    <name type="scientific">marine sediment metagenome</name>
    <dbReference type="NCBI Taxonomy" id="412755"/>
    <lineage>
        <taxon>unclassified sequences</taxon>
        <taxon>metagenomes</taxon>
        <taxon>ecological metagenomes</taxon>
    </lineage>
</organism>
<reference evidence="1" key="1">
    <citation type="journal article" date="2015" name="Nature">
        <title>Complex archaea that bridge the gap between prokaryotes and eukaryotes.</title>
        <authorList>
            <person name="Spang A."/>
            <person name="Saw J.H."/>
            <person name="Jorgensen S.L."/>
            <person name="Zaremba-Niedzwiedzka K."/>
            <person name="Martijn J."/>
            <person name="Lind A.E."/>
            <person name="van Eijk R."/>
            <person name="Schleper C."/>
            <person name="Guy L."/>
            <person name="Ettema T.J."/>
        </authorList>
    </citation>
    <scope>NUCLEOTIDE SEQUENCE</scope>
</reference>
<accession>A0A0F9AVQ8</accession>
<evidence type="ECO:0000313" key="1">
    <source>
        <dbReference type="EMBL" id="KKL13530.1"/>
    </source>
</evidence>
<comment type="caution">
    <text evidence="1">The sequence shown here is derived from an EMBL/GenBank/DDBJ whole genome shotgun (WGS) entry which is preliminary data.</text>
</comment>
<gene>
    <name evidence="1" type="ORF">LCGC14_2524850</name>
</gene>
<dbReference type="EMBL" id="LAZR01040822">
    <property type="protein sequence ID" value="KKL13530.1"/>
    <property type="molecule type" value="Genomic_DNA"/>
</dbReference>
<sequence length="21" mass="2461">MARKYELFNDLTSHGNDFQSS</sequence>
<feature type="non-terminal residue" evidence="1">
    <location>
        <position position="21"/>
    </location>
</feature>
<name>A0A0F9AVQ8_9ZZZZ</name>
<proteinExistence type="predicted"/>
<protein>
    <submittedName>
        <fullName evidence="1">Uncharacterized protein</fullName>
    </submittedName>
</protein>